<dbReference type="AlphaFoldDB" id="A0A2H1K0Y1"/>
<protein>
    <submittedName>
        <fullName evidence="1">Uncharacterized protein</fullName>
    </submittedName>
</protein>
<evidence type="ECO:0000313" key="2">
    <source>
        <dbReference type="Proteomes" id="UP000234289"/>
    </source>
</evidence>
<evidence type="ECO:0000313" key="1">
    <source>
        <dbReference type="EMBL" id="SMX93214.1"/>
    </source>
</evidence>
<reference evidence="2" key="1">
    <citation type="submission" date="2017-03" db="EMBL/GenBank/DDBJ databases">
        <authorList>
            <person name="Monnet C."/>
        </authorList>
    </citation>
    <scope>NUCLEOTIDE SEQUENCE [LARGE SCALE GENOMIC DNA]</scope>
    <source>
        <strain evidence="2">CNRZ 920</strain>
    </source>
</reference>
<name>A0A2H1K0Y1_BREAU</name>
<dbReference type="EMBL" id="FXZG01000017">
    <property type="protein sequence ID" value="SMX93214.1"/>
    <property type="molecule type" value="Genomic_DNA"/>
</dbReference>
<sequence length="42" mass="4477">MGSILGLQTSIQSEGAQTQGQAWSLTSNYCNGSSWSLTSRHC</sequence>
<organism evidence="1 2">
    <name type="scientific">Brevibacterium aurantiacum</name>
    <dbReference type="NCBI Taxonomy" id="273384"/>
    <lineage>
        <taxon>Bacteria</taxon>
        <taxon>Bacillati</taxon>
        <taxon>Actinomycetota</taxon>
        <taxon>Actinomycetes</taxon>
        <taxon>Micrococcales</taxon>
        <taxon>Brevibacteriaceae</taxon>
        <taxon>Brevibacterium</taxon>
    </lineage>
</organism>
<proteinExistence type="predicted"/>
<dbReference type="Proteomes" id="UP000234289">
    <property type="component" value="Unassembled WGS sequence"/>
</dbReference>
<gene>
    <name evidence="1" type="ORF">BAUR920_02673</name>
</gene>
<accession>A0A2H1K0Y1</accession>